<name>A0A099NVS8_PICKU</name>
<dbReference type="EMBL" id="MQVM01000030">
    <property type="protein sequence ID" value="ONH71672.1"/>
    <property type="molecule type" value="Genomic_DNA"/>
</dbReference>
<dbReference type="Proteomes" id="UP000029867">
    <property type="component" value="Unassembled WGS sequence"/>
</dbReference>
<dbReference type="EMBL" id="JQFK01000173">
    <property type="protein sequence ID" value="KGK36052.1"/>
    <property type="molecule type" value="Genomic_DNA"/>
</dbReference>
<protein>
    <submittedName>
        <fullName evidence="1">Uncharacterized protein</fullName>
    </submittedName>
</protein>
<proteinExistence type="predicted"/>
<reference evidence="5" key="3">
    <citation type="journal article" date="2017" name="Genome Announc.">
        <title>Genome sequences of Cyberlindnera fabianii 65, Pichia kudriavzevii 129, and Saccharomyces cerevisiae 131 isolated from fermented masau fruits in Zimbabwe.</title>
        <authorList>
            <person name="van Rijswijck I.M.H."/>
            <person name="Derks M.F.L."/>
            <person name="Abee T."/>
            <person name="de Ridder D."/>
            <person name="Smid E.J."/>
        </authorList>
    </citation>
    <scope>NUCLEOTIDE SEQUENCE [LARGE SCALE GENOMIC DNA]</scope>
    <source>
        <strain evidence="5">129</strain>
    </source>
</reference>
<evidence type="ECO:0000313" key="2">
    <source>
        <dbReference type="EMBL" id="ONH70242.1"/>
    </source>
</evidence>
<comment type="caution">
    <text evidence="1">The sequence shown here is derived from an EMBL/GenBank/DDBJ whole genome shotgun (WGS) entry which is preliminary data.</text>
</comment>
<dbReference type="Proteomes" id="UP000189274">
    <property type="component" value="Unassembled WGS sequence"/>
</dbReference>
<dbReference type="EMBL" id="MQVM01000194">
    <property type="protein sequence ID" value="ONH70242.1"/>
    <property type="molecule type" value="Genomic_DNA"/>
</dbReference>
<evidence type="ECO:0000313" key="3">
    <source>
        <dbReference type="EMBL" id="ONH71672.1"/>
    </source>
</evidence>
<gene>
    <name evidence="3" type="ORF">BOH78_4355</name>
    <name evidence="2" type="ORF">BOH78_5390</name>
    <name evidence="1" type="ORF">JL09_g4798</name>
</gene>
<evidence type="ECO:0000313" key="4">
    <source>
        <dbReference type="Proteomes" id="UP000029867"/>
    </source>
</evidence>
<sequence length="43" mass="4588">MAVIECCAPAKVSPSMPIIESLDLILHHETNSGDVPRRTEVGA</sequence>
<evidence type="ECO:0000313" key="1">
    <source>
        <dbReference type="EMBL" id="KGK36052.1"/>
    </source>
</evidence>
<reference evidence="4" key="1">
    <citation type="journal article" date="2014" name="Microb. Cell Fact.">
        <title>Exploiting Issatchenkia orientalis SD108 for succinic acid production.</title>
        <authorList>
            <person name="Xiao H."/>
            <person name="Shao Z."/>
            <person name="Jiang Y."/>
            <person name="Dole S."/>
            <person name="Zhao H."/>
        </authorList>
    </citation>
    <scope>NUCLEOTIDE SEQUENCE [LARGE SCALE GENOMIC DNA]</scope>
    <source>
        <strain evidence="4">SD108</strain>
    </source>
</reference>
<reference evidence="2" key="4">
    <citation type="submission" date="2017-01" db="EMBL/GenBank/DDBJ databases">
        <authorList>
            <person name="Mah S.A."/>
            <person name="Swanson W.J."/>
            <person name="Moy G.W."/>
            <person name="Vacquier V.D."/>
        </authorList>
    </citation>
    <scope>NUCLEOTIDE SEQUENCE [LARGE SCALE GENOMIC DNA]</scope>
    <source>
        <strain evidence="2">129</strain>
    </source>
</reference>
<evidence type="ECO:0000313" key="5">
    <source>
        <dbReference type="Proteomes" id="UP000189274"/>
    </source>
</evidence>
<dbReference type="HOGENOM" id="CLU_3242285_0_0_1"/>
<organism evidence="1 4">
    <name type="scientific">Pichia kudriavzevii</name>
    <name type="common">Yeast</name>
    <name type="synonym">Issatchenkia orientalis</name>
    <dbReference type="NCBI Taxonomy" id="4909"/>
    <lineage>
        <taxon>Eukaryota</taxon>
        <taxon>Fungi</taxon>
        <taxon>Dikarya</taxon>
        <taxon>Ascomycota</taxon>
        <taxon>Saccharomycotina</taxon>
        <taxon>Pichiomycetes</taxon>
        <taxon>Pichiales</taxon>
        <taxon>Pichiaceae</taxon>
        <taxon>Pichia</taxon>
    </lineage>
</organism>
<accession>A0A099NVS8</accession>
<dbReference type="AlphaFoldDB" id="A0A099NVS8"/>
<reference evidence="1" key="2">
    <citation type="submission" date="2014-08" db="EMBL/GenBank/DDBJ databases">
        <title>Exploiting Issatchenkia orientalis SD108 for Succinic Acid Production.</title>
        <authorList>
            <person name="Xiao H."/>
            <person name="Shao Z."/>
            <person name="Jiang Y."/>
            <person name="Dole S."/>
            <person name="Zhao H."/>
        </authorList>
    </citation>
    <scope>NUCLEOTIDE SEQUENCE [LARGE SCALE GENOMIC DNA]</scope>
    <source>
        <strain evidence="1">SD108</strain>
    </source>
</reference>